<proteinExistence type="predicted"/>
<dbReference type="RefSeq" id="WP_013615773.1">
    <property type="nucleotide sequence ID" value="NC_015162.1"/>
</dbReference>
<accession>F0RQ60</accession>
<evidence type="ECO:0000313" key="3">
    <source>
        <dbReference type="Proteomes" id="UP000007718"/>
    </source>
</evidence>
<keyword evidence="2" id="KW-0614">Plasmid</keyword>
<reference evidence="2 3" key="2">
    <citation type="journal article" date="2012" name="Stand. Genomic Sci.">
        <title>Complete genome sequence of the orange-red pigmented, radioresistant Deinococcus proteolyticus type strain (MRP(T)).</title>
        <authorList>
            <person name="Copeland A."/>
            <person name="Zeytun A."/>
            <person name="Yassawong M."/>
            <person name="Nolan M."/>
            <person name="Lucas S."/>
            <person name="Hammon N."/>
            <person name="Deshpande S."/>
            <person name="Cheng J.F."/>
            <person name="Han C."/>
            <person name="Tapia R."/>
            <person name="Goodwin L.A."/>
            <person name="Pitluck S."/>
            <person name="Mavromatis K."/>
            <person name="Liolios K."/>
            <person name="Pagani I."/>
            <person name="Ivanova N."/>
            <person name="Mikhailova N."/>
            <person name="Pati A."/>
            <person name="Chen A."/>
            <person name="Palaniappan K."/>
            <person name="Land M."/>
            <person name="Hauser L."/>
            <person name="Jeffries C.D."/>
            <person name="Brambilla E.M."/>
            <person name="Rohde M."/>
            <person name="Sikorski J."/>
            <person name="Pukall R."/>
            <person name="Goker M."/>
            <person name="Detter J.C."/>
            <person name="Woyke T."/>
            <person name="Bristow J."/>
            <person name="Eisen J.A."/>
            <person name="Markowitz V."/>
            <person name="Hugenholtz P."/>
            <person name="Kyrpides N.C."/>
            <person name="Klenk H.P."/>
            <person name="Lapidus A."/>
        </authorList>
    </citation>
    <scope>NUCLEOTIDE SEQUENCE [LARGE SCALE GENOMIC DNA]</scope>
    <source>
        <strain evidence="3">ATCC 35074 / DSM 20540 / JCM 6276 / NBRC 101906 / NCIMB 13154 / VKM Ac-1939 / CCM 2703 / MRP</strain>
        <plasmid evidence="3">Plasmid pDEIPR02</plasmid>
    </source>
</reference>
<geneLocation type="plasmid" evidence="2 3">
    <name>pDEIPR02</name>
</geneLocation>
<keyword evidence="1" id="KW-1133">Transmembrane helix</keyword>
<name>F0RQ60_DEIPM</name>
<evidence type="ECO:0000313" key="2">
    <source>
        <dbReference type="EMBL" id="ADY27419.1"/>
    </source>
</evidence>
<dbReference type="Proteomes" id="UP000007718">
    <property type="component" value="Plasmid pDEIPR02"/>
</dbReference>
<dbReference type="KEGG" id="dpt:Deipr_2294"/>
<reference evidence="3" key="1">
    <citation type="submission" date="2011-02" db="EMBL/GenBank/DDBJ databases">
        <title>The complete sequence of plasmid2 of Deinococcus proteolyticus DSM 20540.</title>
        <authorList>
            <consortium name="US DOE Joint Genome Institute (JGI-PGF)"/>
            <person name="Lucas S."/>
            <person name="Copeland A."/>
            <person name="Lapidus A."/>
            <person name="Bruce D."/>
            <person name="Goodwin L."/>
            <person name="Pitluck S."/>
            <person name="Kyrpides N."/>
            <person name="Mavromatis K."/>
            <person name="Pagani I."/>
            <person name="Ivanova N."/>
            <person name="Ovchinnikova G."/>
            <person name="Zeytun A."/>
            <person name="Detter J.C."/>
            <person name="Han C."/>
            <person name="Land M."/>
            <person name="Hauser L."/>
            <person name="Markowitz V."/>
            <person name="Cheng J.-F."/>
            <person name="Hugenholtz P."/>
            <person name="Woyke T."/>
            <person name="Wu D."/>
            <person name="Pukall R."/>
            <person name="Steenblock K."/>
            <person name="Brambilla E."/>
            <person name="Klenk H.-P."/>
            <person name="Eisen J.A."/>
        </authorList>
    </citation>
    <scope>NUCLEOTIDE SEQUENCE [LARGE SCALE GENOMIC DNA]</scope>
    <source>
        <strain evidence="3">ATCC 35074 / DSM 20540 / JCM 6276 / NBRC 101906 / NCIMB 13154 / VKM Ac-1939 / CCM 2703 / MRP</strain>
        <plasmid evidence="3">Plasmid pDEIPR02</plasmid>
    </source>
</reference>
<keyword evidence="1" id="KW-0472">Membrane</keyword>
<keyword evidence="1" id="KW-0812">Transmembrane</keyword>
<dbReference type="EMBL" id="CP002538">
    <property type="protein sequence ID" value="ADY27419.1"/>
    <property type="molecule type" value="Genomic_DNA"/>
</dbReference>
<feature type="transmembrane region" description="Helical" evidence="1">
    <location>
        <begin position="42"/>
        <end position="62"/>
    </location>
</feature>
<organism evidence="2 3">
    <name type="scientific">Deinococcus proteolyticus (strain ATCC 35074 / DSM 20540 / JCM 6276 / NBRC 101906 / NCIMB 13154 / VKM Ac-1939 / CCM 2703 / MRP)</name>
    <dbReference type="NCBI Taxonomy" id="693977"/>
    <lineage>
        <taxon>Bacteria</taxon>
        <taxon>Thermotogati</taxon>
        <taxon>Deinococcota</taxon>
        <taxon>Deinococci</taxon>
        <taxon>Deinococcales</taxon>
        <taxon>Deinococcaceae</taxon>
        <taxon>Deinococcus</taxon>
    </lineage>
</organism>
<protein>
    <submittedName>
        <fullName evidence="2">Uncharacterized protein</fullName>
    </submittedName>
</protein>
<sequence>MNKLLNQLTACSLGTILTGLLLSLLLFALVTAAFGLIASLVSSITGSPLALIGLMMLGYFMFGQDRSS</sequence>
<gene>
    <name evidence="2" type="ordered locus">Deipr_2294</name>
</gene>
<evidence type="ECO:0000256" key="1">
    <source>
        <dbReference type="SAM" id="Phobius"/>
    </source>
</evidence>
<keyword evidence="3" id="KW-1185">Reference proteome</keyword>
<dbReference type="AlphaFoldDB" id="F0RQ60"/>
<dbReference type="HOGENOM" id="CLU_2786990_0_0_0"/>